<feature type="compositionally biased region" description="Basic and acidic residues" evidence="1">
    <location>
        <begin position="291"/>
        <end position="308"/>
    </location>
</feature>
<proteinExistence type="predicted"/>
<dbReference type="Proteomes" id="UP001285441">
    <property type="component" value="Unassembled WGS sequence"/>
</dbReference>
<evidence type="ECO:0000256" key="1">
    <source>
        <dbReference type="SAM" id="MobiDB-lite"/>
    </source>
</evidence>
<evidence type="ECO:0000259" key="2">
    <source>
        <dbReference type="Pfam" id="PF00350"/>
    </source>
</evidence>
<accession>A0AAE0NGS7</accession>
<dbReference type="PANTHER" id="PTHR36681:SF3">
    <property type="entry name" value="NUCLEAR GTPASE, GERMINAL CENTER-ASSOCIATED, TANDEM DUPLICATE 3"/>
    <property type="match status" value="1"/>
</dbReference>
<feature type="compositionally biased region" description="Polar residues" evidence="1">
    <location>
        <begin position="151"/>
        <end position="160"/>
    </location>
</feature>
<dbReference type="PANTHER" id="PTHR36681">
    <property type="entry name" value="NUCLEAR GTPASE, GERMINAL CENTER-ASSOCIATED, TANDEM DUPLICATE 3"/>
    <property type="match status" value="1"/>
</dbReference>
<dbReference type="InterPro" id="IPR045063">
    <property type="entry name" value="Dynamin_N"/>
</dbReference>
<feature type="domain" description="DUF7605" evidence="3">
    <location>
        <begin position="859"/>
        <end position="1041"/>
    </location>
</feature>
<feature type="compositionally biased region" description="Polar residues" evidence="1">
    <location>
        <begin position="213"/>
        <end position="225"/>
    </location>
</feature>
<evidence type="ECO:0000313" key="5">
    <source>
        <dbReference type="Proteomes" id="UP001285441"/>
    </source>
</evidence>
<dbReference type="Pfam" id="PF24564">
    <property type="entry name" value="DUF7605"/>
    <property type="match status" value="1"/>
</dbReference>
<organism evidence="4 5">
    <name type="scientific">Podospora didyma</name>
    <dbReference type="NCBI Taxonomy" id="330526"/>
    <lineage>
        <taxon>Eukaryota</taxon>
        <taxon>Fungi</taxon>
        <taxon>Dikarya</taxon>
        <taxon>Ascomycota</taxon>
        <taxon>Pezizomycotina</taxon>
        <taxon>Sordariomycetes</taxon>
        <taxon>Sordariomycetidae</taxon>
        <taxon>Sordariales</taxon>
        <taxon>Podosporaceae</taxon>
        <taxon>Podospora</taxon>
    </lineage>
</organism>
<feature type="region of interest" description="Disordered" evidence="1">
    <location>
        <begin position="146"/>
        <end position="169"/>
    </location>
</feature>
<dbReference type="InterPro" id="IPR056024">
    <property type="entry name" value="DUF7605"/>
</dbReference>
<gene>
    <name evidence="4" type="ORF">B0H63DRAFT_474992</name>
</gene>
<evidence type="ECO:0000259" key="3">
    <source>
        <dbReference type="Pfam" id="PF24564"/>
    </source>
</evidence>
<evidence type="ECO:0000313" key="4">
    <source>
        <dbReference type="EMBL" id="KAK3381146.1"/>
    </source>
</evidence>
<feature type="compositionally biased region" description="Polar residues" evidence="1">
    <location>
        <begin position="1"/>
        <end position="15"/>
    </location>
</feature>
<reference evidence="4" key="2">
    <citation type="submission" date="2023-06" db="EMBL/GenBank/DDBJ databases">
        <authorList>
            <consortium name="Lawrence Berkeley National Laboratory"/>
            <person name="Haridas S."/>
            <person name="Hensen N."/>
            <person name="Bonometti L."/>
            <person name="Westerberg I."/>
            <person name="Brannstrom I.O."/>
            <person name="Guillou S."/>
            <person name="Cros-Aarteil S."/>
            <person name="Calhoun S."/>
            <person name="Kuo A."/>
            <person name="Mondo S."/>
            <person name="Pangilinan J."/>
            <person name="Riley R."/>
            <person name="LaButti K."/>
            <person name="Andreopoulos B."/>
            <person name="Lipzen A."/>
            <person name="Chen C."/>
            <person name="Yanf M."/>
            <person name="Daum C."/>
            <person name="Ng V."/>
            <person name="Clum A."/>
            <person name="Steindorff A."/>
            <person name="Ohm R."/>
            <person name="Martin F."/>
            <person name="Silar P."/>
            <person name="Natvig D."/>
            <person name="Lalanne C."/>
            <person name="Gautier V."/>
            <person name="Ament-velasquez S.L."/>
            <person name="Kruys A."/>
            <person name="Hutchinson M.I."/>
            <person name="Powell A.J."/>
            <person name="Barry K."/>
            <person name="Miller A.N."/>
            <person name="Grigoriev I.V."/>
            <person name="Debuchy R."/>
            <person name="Gladieux P."/>
            <person name="Thoren M.H."/>
            <person name="Johannesson H."/>
        </authorList>
    </citation>
    <scope>NUCLEOTIDE SEQUENCE</scope>
    <source>
        <strain evidence="4">CBS 232.78</strain>
    </source>
</reference>
<dbReference type="Pfam" id="PF00350">
    <property type="entry name" value="Dynamin_N"/>
    <property type="match status" value="1"/>
</dbReference>
<feature type="domain" description="Dynamin N-terminal" evidence="2">
    <location>
        <begin position="366"/>
        <end position="598"/>
    </location>
</feature>
<reference evidence="4" key="1">
    <citation type="journal article" date="2023" name="Mol. Phylogenet. Evol.">
        <title>Genome-scale phylogeny and comparative genomics of the fungal order Sordariales.</title>
        <authorList>
            <person name="Hensen N."/>
            <person name="Bonometti L."/>
            <person name="Westerberg I."/>
            <person name="Brannstrom I.O."/>
            <person name="Guillou S."/>
            <person name="Cros-Aarteil S."/>
            <person name="Calhoun S."/>
            <person name="Haridas S."/>
            <person name="Kuo A."/>
            <person name="Mondo S."/>
            <person name="Pangilinan J."/>
            <person name="Riley R."/>
            <person name="LaButti K."/>
            <person name="Andreopoulos B."/>
            <person name="Lipzen A."/>
            <person name="Chen C."/>
            <person name="Yan M."/>
            <person name="Daum C."/>
            <person name="Ng V."/>
            <person name="Clum A."/>
            <person name="Steindorff A."/>
            <person name="Ohm R.A."/>
            <person name="Martin F."/>
            <person name="Silar P."/>
            <person name="Natvig D.O."/>
            <person name="Lalanne C."/>
            <person name="Gautier V."/>
            <person name="Ament-Velasquez S.L."/>
            <person name="Kruys A."/>
            <person name="Hutchinson M.I."/>
            <person name="Powell A.J."/>
            <person name="Barry K."/>
            <person name="Miller A.N."/>
            <person name="Grigoriev I.V."/>
            <person name="Debuchy R."/>
            <person name="Gladieux P."/>
            <person name="Hiltunen Thoren M."/>
            <person name="Johannesson H."/>
        </authorList>
    </citation>
    <scope>NUCLEOTIDE SEQUENCE</scope>
    <source>
        <strain evidence="4">CBS 232.78</strain>
    </source>
</reference>
<feature type="compositionally biased region" description="Polar residues" evidence="1">
    <location>
        <begin position="233"/>
        <end position="247"/>
    </location>
</feature>
<dbReference type="InterPro" id="IPR027417">
    <property type="entry name" value="P-loop_NTPase"/>
</dbReference>
<name>A0AAE0NGS7_9PEZI</name>
<feature type="compositionally biased region" description="Low complexity" evidence="1">
    <location>
        <begin position="260"/>
        <end position="277"/>
    </location>
</feature>
<sequence>MTRSTALSASGTSRQSELDLPSVAGLRIHSPSMSSVSTPSTDTDAASLASLSGFSATFSFEALRTPGSHLSLPSLPGSPTPQTDVASLTSGSAASEIIFTPRTGSLSPTPTIGSLRPHFPPGAPIPQSDVASFTTGSAASEIAFTPRTGFFSPTPTSGTRRATAAREEDIPIPSIEIGRGFTSTFEFRQTIPNTSQTSAPSIPHSVADRHSTPRSSSQQRDSSITGRLDNMRLGSSATPRSPSNRVTISPRRNAERDHSVSSARISPSSRSSRAVSAGLSRPAHQRLSSSRQREPPHDVHDEQPEEDQFHDPRFQSAFADATILMANLTDVLGGSTFHLDPDSTVRSLHQRASDLARFQCPPTRTVGFVGASGVGKSSLLNSLLDSRGLARTSNGGAACTCVATEYRYHAQDDFVIEVQHFTKEDLENQITEHLHAYRLFNLHGHELERDEMPKWELRATVARDAFNTMFGNGGFGDDILLRWPEGDVIIAMLDRAGEIQPHGTKRRETTASLGETSDRLMHLNSETGSSSFRQPAVWPFIKKISVFIRAHILSKGLVLVDLPGLRDLNSARQNITERYLLQCDEIFVVCDIGRATTDAGVKAVFNLAKQARLSNVGIVCTQSDVIDPDEARRDWKGAKAKGVVDRIQATEEAKQMLAPDRQRMKDLQQDALVDDLLQEEKEELAELLIRSGRQKLEVGRLEFELHRYLVMTRNKDITSKLRTMYNSQVSTGSVPVFCVSNVIYWNKRNEPRSKALPFLELSGIMDLRRHCIAIVSESQRQLVAAYVQNNIPALLSDIGLWVQSGAGSRNAEEKNAIRDVLNVLETRLRRELIGNTSQLSELARLLSDKFREQIYERRRTLRWSQAAANAGRMWSGWYSSTYSAFCRKYGEHSTNGAGGYHNWNEEAIVCMANDLAEPWTNFESSLGGILDRILMSIGEIMDWSIEYLGTELGSHTQTTDNLLDGMGSRQHLLISDVENLRFAFEDGLSTLRTDALSGIRSSIMGESMRESYNRCNAEYGAGSDRRRKDIINRTLSQEKLFKDLMNEFRRRFITLARTLQDDMRAAVATHLDVVTGTLDMIRSDNVALESEQDPEFRVRVEEGVRMAKAEMREIQGIICN</sequence>
<dbReference type="Gene3D" id="3.40.50.300">
    <property type="entry name" value="P-loop containing nucleotide triphosphate hydrolases"/>
    <property type="match status" value="2"/>
</dbReference>
<feature type="region of interest" description="Disordered" evidence="1">
    <location>
        <begin position="1"/>
        <end position="45"/>
    </location>
</feature>
<feature type="region of interest" description="Disordered" evidence="1">
    <location>
        <begin position="192"/>
        <end position="308"/>
    </location>
</feature>
<dbReference type="SUPFAM" id="SSF52540">
    <property type="entry name" value="P-loop containing nucleoside triphosphate hydrolases"/>
    <property type="match status" value="1"/>
</dbReference>
<comment type="caution">
    <text evidence="4">The sequence shown here is derived from an EMBL/GenBank/DDBJ whole genome shotgun (WGS) entry which is preliminary data.</text>
</comment>
<feature type="compositionally biased region" description="Low complexity" evidence="1">
    <location>
        <begin position="30"/>
        <end position="45"/>
    </location>
</feature>
<dbReference type="AlphaFoldDB" id="A0AAE0NGS7"/>
<protein>
    <recommendedName>
        <fullName evidence="6">G domain-containing protein</fullName>
    </recommendedName>
</protein>
<evidence type="ECO:0008006" key="6">
    <source>
        <dbReference type="Google" id="ProtNLM"/>
    </source>
</evidence>
<dbReference type="EMBL" id="JAULSW010000005">
    <property type="protein sequence ID" value="KAK3381146.1"/>
    <property type="molecule type" value="Genomic_DNA"/>
</dbReference>
<keyword evidence="5" id="KW-1185">Reference proteome</keyword>